<organism evidence="2">
    <name type="scientific">marine sediment metagenome</name>
    <dbReference type="NCBI Taxonomy" id="412755"/>
    <lineage>
        <taxon>unclassified sequences</taxon>
        <taxon>metagenomes</taxon>
        <taxon>ecological metagenomes</taxon>
    </lineage>
</organism>
<feature type="compositionally biased region" description="Basic and acidic residues" evidence="1">
    <location>
        <begin position="267"/>
        <end position="280"/>
    </location>
</feature>
<evidence type="ECO:0000256" key="1">
    <source>
        <dbReference type="SAM" id="MobiDB-lite"/>
    </source>
</evidence>
<protein>
    <submittedName>
        <fullName evidence="2">Uncharacterized protein</fullName>
    </submittedName>
</protein>
<comment type="caution">
    <text evidence="2">The sequence shown here is derived from an EMBL/GenBank/DDBJ whole genome shotgun (WGS) entry which is preliminary data.</text>
</comment>
<dbReference type="EMBL" id="LAZR01000265">
    <property type="protein sequence ID" value="KKN78336.1"/>
    <property type="molecule type" value="Genomic_DNA"/>
</dbReference>
<gene>
    <name evidence="2" type="ORF">LCGC14_0351950</name>
</gene>
<feature type="region of interest" description="Disordered" evidence="1">
    <location>
        <begin position="256"/>
        <end position="299"/>
    </location>
</feature>
<reference evidence="2" key="1">
    <citation type="journal article" date="2015" name="Nature">
        <title>Complex archaea that bridge the gap between prokaryotes and eukaryotes.</title>
        <authorList>
            <person name="Spang A."/>
            <person name="Saw J.H."/>
            <person name="Jorgensen S.L."/>
            <person name="Zaremba-Niedzwiedzka K."/>
            <person name="Martijn J."/>
            <person name="Lind A.E."/>
            <person name="van Eijk R."/>
            <person name="Schleper C."/>
            <person name="Guy L."/>
            <person name="Ettema T.J."/>
        </authorList>
    </citation>
    <scope>NUCLEOTIDE SEQUENCE</scope>
</reference>
<sequence length="299" mass="34557">MYEVTINRWKPDENGKRIYYRETFAYYESADEADKNGVPYHQDWKEAYILNELKSGDYVLTEEGHVIPTIEVKYGSFPLVRTPTGSFNPDNKYGLTYKESKDRRAFEKRSDEGAREDNPGLCRAAWHFARYGDPTKAYLFAYCNTHWISKMSKEQIEKRAGYMCRRVRFARLYMVELSKHFEEAGVTPAQLLKNIRDRVINPKEKYENVEKGTKLLLALHPDFREQVIPMIVIGGKGQLQLTDPNPAEDVEYTEIEEEGEVNPGQHIEPKKNDENKKTKTVDAVVSDDLSSEPVLEGKA</sequence>
<proteinExistence type="predicted"/>
<evidence type="ECO:0000313" key="2">
    <source>
        <dbReference type="EMBL" id="KKN78336.1"/>
    </source>
</evidence>
<accession>A0A0F9VY40</accession>
<dbReference type="AlphaFoldDB" id="A0A0F9VY40"/>
<name>A0A0F9VY40_9ZZZZ</name>